<organism evidence="2 3">
    <name type="scientific">Orenia marismortui</name>
    <dbReference type="NCBI Taxonomy" id="46469"/>
    <lineage>
        <taxon>Bacteria</taxon>
        <taxon>Bacillati</taxon>
        <taxon>Bacillota</taxon>
        <taxon>Clostridia</taxon>
        <taxon>Halanaerobiales</taxon>
        <taxon>Halobacteroidaceae</taxon>
        <taxon>Orenia</taxon>
    </lineage>
</organism>
<dbReference type="InterPro" id="IPR050696">
    <property type="entry name" value="FtsA/MreB"/>
</dbReference>
<dbReference type="PANTHER" id="PTHR32432">
    <property type="entry name" value="CELL DIVISION PROTEIN FTSA-RELATED"/>
    <property type="match status" value="1"/>
</dbReference>
<keyword evidence="2" id="KW-0131">Cell cycle</keyword>
<proteinExistence type="predicted"/>
<dbReference type="STRING" id="926561.GCA_000379025_02613"/>
<dbReference type="InterPro" id="IPR043129">
    <property type="entry name" value="ATPase_NBD"/>
</dbReference>
<evidence type="ECO:0000313" key="2">
    <source>
        <dbReference type="EMBL" id="TDX46782.1"/>
    </source>
</evidence>
<name>A0A4R8GM70_9FIRM</name>
<dbReference type="EMBL" id="SOEG01000036">
    <property type="protein sequence ID" value="TDX46782.1"/>
    <property type="molecule type" value="Genomic_DNA"/>
</dbReference>
<protein>
    <submittedName>
        <fullName evidence="2">Cell division protein FtsA</fullName>
    </submittedName>
</protein>
<accession>A0A4R8GM70</accession>
<evidence type="ECO:0000313" key="3">
    <source>
        <dbReference type="Proteomes" id="UP000295832"/>
    </source>
</evidence>
<sequence>MFSIITLVNKLFKNDKEVEDKYRVALDIGTEFVKAMIVKFDGSNSNIIGYGRIKQDYTNMEGGAISNIEEVIKTCHKAIEKAEKMAEISPSEMVIGIAGEFVKGVITPVNYVRPLPKKRIKRKEIDNLVKKAQSIALKSVQKELWEDIGLEDVKVELVNSSVVEMKIDGYKVTNPKEFQGKNLEISVFNTFAPLVHVGSLETVATRLGYNLVGVIAEPFSIAKSIMNNEAYEFGAIVIDIGGGTTDIALIRNGGIEGTKMFGIAGRDFTKSLARSLNLTLEDAENLKLAYSLEHPEISIEKIKDILKADLDLLYEGIELSLKSLAKCEALPQKIYLCGGGSALKGLFDGIIQRKMYEDLPFFKKPEIKLLDANQIVGIEDNTKLLVGAENVTPKSLALQSTMIEEVKECNLFYKLINNLVS</sequence>
<dbReference type="Gene3D" id="3.30.420.40">
    <property type="match status" value="2"/>
</dbReference>
<evidence type="ECO:0000259" key="1">
    <source>
        <dbReference type="SMART" id="SM00842"/>
    </source>
</evidence>
<feature type="domain" description="SHS2" evidence="1">
    <location>
        <begin position="23"/>
        <end position="225"/>
    </location>
</feature>
<dbReference type="InterPro" id="IPR003494">
    <property type="entry name" value="SHS2_FtsA"/>
</dbReference>
<reference evidence="2 3" key="1">
    <citation type="submission" date="2019-03" db="EMBL/GenBank/DDBJ databases">
        <title>Subsurface microbial communities from deep shales in Ohio and West Virginia, USA.</title>
        <authorList>
            <person name="Wrighton K."/>
        </authorList>
    </citation>
    <scope>NUCLEOTIDE SEQUENCE [LARGE SCALE GENOMIC DNA]</scope>
    <source>
        <strain evidence="2 3">MSL 6dP</strain>
    </source>
</reference>
<dbReference type="SUPFAM" id="SSF53067">
    <property type="entry name" value="Actin-like ATPase domain"/>
    <property type="match status" value="2"/>
</dbReference>
<comment type="caution">
    <text evidence="2">The sequence shown here is derived from an EMBL/GenBank/DDBJ whole genome shotgun (WGS) entry which is preliminary data.</text>
</comment>
<keyword evidence="3" id="KW-1185">Reference proteome</keyword>
<dbReference type="RefSeq" id="WP_134118549.1">
    <property type="nucleotide sequence ID" value="NZ_SOEG01000036.1"/>
</dbReference>
<dbReference type="GO" id="GO:0051301">
    <property type="term" value="P:cell division"/>
    <property type="evidence" value="ECO:0007669"/>
    <property type="project" value="UniProtKB-KW"/>
</dbReference>
<dbReference type="SMART" id="SM00842">
    <property type="entry name" value="FtsA"/>
    <property type="match status" value="1"/>
</dbReference>
<gene>
    <name evidence="2" type="ORF">C7959_13614</name>
</gene>
<dbReference type="CDD" id="cd24004">
    <property type="entry name" value="ASKHA_NBD_PilM-like"/>
    <property type="match status" value="1"/>
</dbReference>
<dbReference type="Proteomes" id="UP000295832">
    <property type="component" value="Unassembled WGS sequence"/>
</dbReference>
<dbReference type="Pfam" id="PF14450">
    <property type="entry name" value="FtsA"/>
    <property type="match status" value="1"/>
</dbReference>
<dbReference type="AlphaFoldDB" id="A0A4R8GM70"/>
<keyword evidence="2" id="KW-0132">Cell division</keyword>